<organism evidence="1 2">
    <name type="scientific">Bipolaris oryzae ATCC 44560</name>
    <dbReference type="NCBI Taxonomy" id="930090"/>
    <lineage>
        <taxon>Eukaryota</taxon>
        <taxon>Fungi</taxon>
        <taxon>Dikarya</taxon>
        <taxon>Ascomycota</taxon>
        <taxon>Pezizomycotina</taxon>
        <taxon>Dothideomycetes</taxon>
        <taxon>Pleosporomycetidae</taxon>
        <taxon>Pleosporales</taxon>
        <taxon>Pleosporineae</taxon>
        <taxon>Pleosporaceae</taxon>
        <taxon>Bipolaris</taxon>
    </lineage>
</organism>
<dbReference type="KEGG" id="bor:COCMIDRAFT_22890"/>
<dbReference type="AlphaFoldDB" id="W6ZCI7"/>
<proteinExistence type="predicted"/>
<dbReference type="HOGENOM" id="CLU_2157922_0_0_1"/>
<dbReference type="EMBL" id="KI963931">
    <property type="protein sequence ID" value="EUC49522.1"/>
    <property type="molecule type" value="Genomic_DNA"/>
</dbReference>
<sequence>MGAKPTAPAGFPARIRRNACHSAVPATRHPVCLAAQLPYTNTLQSTCTTYTHACSICPSQALLHLLGFLSPSAKTIKLCHLPKATWLASALLLSGGPAPSVTRPSGPDYFP</sequence>
<dbReference type="RefSeq" id="XP_007683966.1">
    <property type="nucleotide sequence ID" value="XM_007685776.1"/>
</dbReference>
<dbReference type="GeneID" id="19120343"/>
<protein>
    <submittedName>
        <fullName evidence="1">Uncharacterized protein</fullName>
    </submittedName>
</protein>
<evidence type="ECO:0000313" key="2">
    <source>
        <dbReference type="Proteomes" id="UP000054032"/>
    </source>
</evidence>
<keyword evidence="2" id="KW-1185">Reference proteome</keyword>
<accession>W6ZCI7</accession>
<name>W6ZCI7_COCMI</name>
<reference evidence="1 2" key="1">
    <citation type="journal article" date="2013" name="PLoS Genet.">
        <title>Comparative genome structure, secondary metabolite, and effector coding capacity across Cochliobolus pathogens.</title>
        <authorList>
            <person name="Condon B.J."/>
            <person name="Leng Y."/>
            <person name="Wu D."/>
            <person name="Bushley K.E."/>
            <person name="Ohm R.A."/>
            <person name="Otillar R."/>
            <person name="Martin J."/>
            <person name="Schackwitz W."/>
            <person name="Grimwood J."/>
            <person name="MohdZainudin N."/>
            <person name="Xue C."/>
            <person name="Wang R."/>
            <person name="Manning V.A."/>
            <person name="Dhillon B."/>
            <person name="Tu Z.J."/>
            <person name="Steffenson B.J."/>
            <person name="Salamov A."/>
            <person name="Sun H."/>
            <person name="Lowry S."/>
            <person name="LaButti K."/>
            <person name="Han J."/>
            <person name="Copeland A."/>
            <person name="Lindquist E."/>
            <person name="Barry K."/>
            <person name="Schmutz J."/>
            <person name="Baker S.E."/>
            <person name="Ciuffetti L.M."/>
            <person name="Grigoriev I.V."/>
            <person name="Zhong S."/>
            <person name="Turgeon B.G."/>
        </authorList>
    </citation>
    <scope>NUCLEOTIDE SEQUENCE [LARGE SCALE GENOMIC DNA]</scope>
    <source>
        <strain evidence="1 2">ATCC 44560</strain>
    </source>
</reference>
<dbReference type="Proteomes" id="UP000054032">
    <property type="component" value="Unassembled WGS sequence"/>
</dbReference>
<evidence type="ECO:0000313" key="1">
    <source>
        <dbReference type="EMBL" id="EUC49522.1"/>
    </source>
</evidence>
<gene>
    <name evidence="1" type="ORF">COCMIDRAFT_22890</name>
</gene>